<evidence type="ECO:0000313" key="1">
    <source>
        <dbReference type="EMBL" id="ESZ90178.1"/>
    </source>
</evidence>
<name>W9C374_SCLBF</name>
<proteinExistence type="predicted"/>
<dbReference type="Proteomes" id="UP000019487">
    <property type="component" value="Unassembled WGS sequence"/>
</dbReference>
<dbReference type="HOGENOM" id="CLU_2016544_0_0_1"/>
<organism evidence="1 2">
    <name type="scientific">Sclerotinia borealis (strain F-4128)</name>
    <dbReference type="NCBI Taxonomy" id="1432307"/>
    <lineage>
        <taxon>Eukaryota</taxon>
        <taxon>Fungi</taxon>
        <taxon>Dikarya</taxon>
        <taxon>Ascomycota</taxon>
        <taxon>Pezizomycotina</taxon>
        <taxon>Leotiomycetes</taxon>
        <taxon>Helotiales</taxon>
        <taxon>Sclerotiniaceae</taxon>
        <taxon>Sclerotinia</taxon>
    </lineage>
</organism>
<keyword evidence="2" id="KW-1185">Reference proteome</keyword>
<sequence length="123" mass="14452">MLLRFEKPQLNYSHEIFKLENLEELIIVSESLDRMSRDHYPSLKAVNELKMLLREGFREKKKMDANRRIPEIIIYPVGFPLPVFRNELPTPLEAFKAWAEKRGYTGNPEDFGIEEAVEDVEDA</sequence>
<dbReference type="AlphaFoldDB" id="W9C374"/>
<gene>
    <name evidence="1" type="ORF">SBOR_9431</name>
</gene>
<accession>W9C374</accession>
<reference evidence="1 2" key="1">
    <citation type="journal article" date="2014" name="Genome Announc.">
        <title>Draft genome sequence of Sclerotinia borealis, a psychrophilic plant pathogenic fungus.</title>
        <authorList>
            <person name="Mardanov A.V."/>
            <person name="Beletsky A.V."/>
            <person name="Kadnikov V.V."/>
            <person name="Ignatov A.N."/>
            <person name="Ravin N.V."/>
        </authorList>
    </citation>
    <scope>NUCLEOTIDE SEQUENCE [LARGE SCALE GENOMIC DNA]</scope>
    <source>
        <strain evidence="2">F-4157</strain>
    </source>
</reference>
<dbReference type="EMBL" id="AYSA01000680">
    <property type="protein sequence ID" value="ESZ90178.1"/>
    <property type="molecule type" value="Genomic_DNA"/>
</dbReference>
<protein>
    <submittedName>
        <fullName evidence="1">Uncharacterized protein</fullName>
    </submittedName>
</protein>
<evidence type="ECO:0000313" key="2">
    <source>
        <dbReference type="Proteomes" id="UP000019487"/>
    </source>
</evidence>
<comment type="caution">
    <text evidence="1">The sequence shown here is derived from an EMBL/GenBank/DDBJ whole genome shotgun (WGS) entry which is preliminary data.</text>
</comment>